<feature type="compositionally biased region" description="Polar residues" evidence="1">
    <location>
        <begin position="107"/>
        <end position="124"/>
    </location>
</feature>
<proteinExistence type="predicted"/>
<evidence type="ECO:0000313" key="2">
    <source>
        <dbReference type="EMBL" id="OWA51959.1"/>
    </source>
</evidence>
<feature type="region of interest" description="Disordered" evidence="1">
    <location>
        <begin position="107"/>
        <end position="205"/>
    </location>
</feature>
<keyword evidence="3" id="KW-1185">Reference proteome</keyword>
<dbReference type="AlphaFoldDB" id="A0A9X6NER8"/>
<feature type="compositionally biased region" description="Low complexity" evidence="1">
    <location>
        <begin position="147"/>
        <end position="156"/>
    </location>
</feature>
<dbReference type="Proteomes" id="UP000192578">
    <property type="component" value="Unassembled WGS sequence"/>
</dbReference>
<accession>A0A9X6NER8</accession>
<name>A0A9X6NER8_HYPEX</name>
<evidence type="ECO:0000256" key="1">
    <source>
        <dbReference type="SAM" id="MobiDB-lite"/>
    </source>
</evidence>
<reference evidence="3" key="1">
    <citation type="submission" date="2017-01" db="EMBL/GenBank/DDBJ databases">
        <title>Comparative genomics of anhydrobiosis in the tardigrade Hypsibius dujardini.</title>
        <authorList>
            <person name="Yoshida Y."/>
            <person name="Koutsovoulos G."/>
            <person name="Laetsch D."/>
            <person name="Stevens L."/>
            <person name="Kumar S."/>
            <person name="Horikawa D."/>
            <person name="Ishino K."/>
            <person name="Komine S."/>
            <person name="Tomita M."/>
            <person name="Blaxter M."/>
            <person name="Arakawa K."/>
        </authorList>
    </citation>
    <scope>NUCLEOTIDE SEQUENCE [LARGE SCALE GENOMIC DNA]</scope>
    <source>
        <strain evidence="3">Z151</strain>
    </source>
</reference>
<dbReference type="EMBL" id="MTYJ01000245">
    <property type="protein sequence ID" value="OWA51959.1"/>
    <property type="molecule type" value="Genomic_DNA"/>
</dbReference>
<evidence type="ECO:0000313" key="3">
    <source>
        <dbReference type="Proteomes" id="UP000192578"/>
    </source>
</evidence>
<sequence length="316" mass="35142">MNLQEQGQTFPTRFFWSVANRDCPNEPRQHRGGTTTSLPRAAGGDLAATNHGGPVNLEQLSRDIKREADSEQGFLERICPPHLCSDYGKTFKTPLQRNCWNGLTKSKRTTAWTSSGSKQCPTTRTTRKSTPAREAVPATATPPTPPNSAAAAATGTREITDEDEDSAIIEGSGTPPPVPANHRHGHPHRPRDRPPSPPPPAHHRGAKLHVISTPAPDFEFDSTTISTPRPNLRACLPSASRHPFPSPRQQQLKRFLCFRRNRPSVRPRVFCASSQRDLLDDTFCHACLDREMMKVVSLFWKDQDAWRVVPLCCQKI</sequence>
<protein>
    <submittedName>
        <fullName evidence="2">Uncharacterized protein</fullName>
    </submittedName>
</protein>
<comment type="caution">
    <text evidence="2">The sequence shown here is derived from an EMBL/GenBank/DDBJ whole genome shotgun (WGS) entry which is preliminary data.</text>
</comment>
<organism evidence="2 3">
    <name type="scientific">Hypsibius exemplaris</name>
    <name type="common">Freshwater tardigrade</name>
    <dbReference type="NCBI Taxonomy" id="2072580"/>
    <lineage>
        <taxon>Eukaryota</taxon>
        <taxon>Metazoa</taxon>
        <taxon>Ecdysozoa</taxon>
        <taxon>Tardigrada</taxon>
        <taxon>Eutardigrada</taxon>
        <taxon>Parachela</taxon>
        <taxon>Hypsibioidea</taxon>
        <taxon>Hypsibiidae</taxon>
        <taxon>Hypsibius</taxon>
    </lineage>
</organism>
<feature type="region of interest" description="Disordered" evidence="1">
    <location>
        <begin position="23"/>
        <end position="54"/>
    </location>
</feature>
<gene>
    <name evidence="2" type="ORF">BV898_16418</name>
</gene>
<feature type="compositionally biased region" description="Basic residues" evidence="1">
    <location>
        <begin position="181"/>
        <end position="191"/>
    </location>
</feature>